<accession>X1F266</accession>
<evidence type="ECO:0000256" key="9">
    <source>
        <dbReference type="ARBA" id="ARBA00022840"/>
    </source>
</evidence>
<evidence type="ECO:0000256" key="12">
    <source>
        <dbReference type="ARBA" id="ARBA00023136"/>
    </source>
</evidence>
<dbReference type="InterPro" id="IPR050351">
    <property type="entry name" value="BphY/WalK/GraS-like"/>
</dbReference>
<dbReference type="InterPro" id="IPR036097">
    <property type="entry name" value="HisK_dim/P_sf"/>
</dbReference>
<dbReference type="AlphaFoldDB" id="X1F266"/>
<dbReference type="GO" id="GO:0000155">
    <property type="term" value="F:phosphorelay sensor kinase activity"/>
    <property type="evidence" value="ECO:0007669"/>
    <property type="project" value="InterPro"/>
</dbReference>
<dbReference type="GO" id="GO:0005524">
    <property type="term" value="F:ATP binding"/>
    <property type="evidence" value="ECO:0007669"/>
    <property type="project" value="UniProtKB-KW"/>
</dbReference>
<dbReference type="SMART" id="SM00388">
    <property type="entry name" value="HisKA"/>
    <property type="match status" value="1"/>
</dbReference>
<dbReference type="Pfam" id="PF08447">
    <property type="entry name" value="PAS_3"/>
    <property type="match status" value="1"/>
</dbReference>
<dbReference type="SUPFAM" id="SSF47384">
    <property type="entry name" value="Homodimeric domain of signal transducing histidine kinase"/>
    <property type="match status" value="1"/>
</dbReference>
<dbReference type="InterPro" id="IPR013655">
    <property type="entry name" value="PAS_fold_3"/>
</dbReference>
<dbReference type="InterPro" id="IPR000700">
    <property type="entry name" value="PAS-assoc_C"/>
</dbReference>
<dbReference type="PROSITE" id="PS50109">
    <property type="entry name" value="HIS_KIN"/>
    <property type="match status" value="1"/>
</dbReference>
<feature type="domain" description="Histidine kinase" evidence="13">
    <location>
        <begin position="352"/>
        <end position="574"/>
    </location>
</feature>
<evidence type="ECO:0000256" key="6">
    <source>
        <dbReference type="ARBA" id="ARBA00022692"/>
    </source>
</evidence>
<feature type="domain" description="PAC" evidence="15">
    <location>
        <begin position="284"/>
        <end position="334"/>
    </location>
</feature>
<dbReference type="Gene3D" id="3.30.565.10">
    <property type="entry name" value="Histidine kinase-like ATPase, C-terminal domain"/>
    <property type="match status" value="1"/>
</dbReference>
<dbReference type="EC" id="2.7.13.3" evidence="3"/>
<dbReference type="InterPro" id="IPR001610">
    <property type="entry name" value="PAC"/>
</dbReference>
<dbReference type="PANTHER" id="PTHR42878:SF7">
    <property type="entry name" value="SENSOR HISTIDINE KINASE GLRK"/>
    <property type="match status" value="1"/>
</dbReference>
<evidence type="ECO:0000256" key="5">
    <source>
        <dbReference type="ARBA" id="ARBA00022679"/>
    </source>
</evidence>
<dbReference type="InterPro" id="IPR000014">
    <property type="entry name" value="PAS"/>
</dbReference>
<dbReference type="SUPFAM" id="SSF55874">
    <property type="entry name" value="ATPase domain of HSP90 chaperone/DNA topoisomerase II/histidine kinase"/>
    <property type="match status" value="1"/>
</dbReference>
<keyword evidence="12" id="KW-0472">Membrane</keyword>
<dbReference type="Pfam" id="PF02518">
    <property type="entry name" value="HATPase_c"/>
    <property type="match status" value="1"/>
</dbReference>
<protein>
    <recommendedName>
        <fullName evidence="3">histidine kinase</fullName>
        <ecNumber evidence="3">2.7.13.3</ecNumber>
    </recommendedName>
</protein>
<comment type="subcellular location">
    <subcellularLocation>
        <location evidence="2">Membrane</location>
        <topology evidence="2">Multi-pass membrane protein</topology>
    </subcellularLocation>
</comment>
<keyword evidence="5" id="KW-0808">Transferase</keyword>
<evidence type="ECO:0000259" key="15">
    <source>
        <dbReference type="PROSITE" id="PS50113"/>
    </source>
</evidence>
<dbReference type="EMBL" id="BARU01000075">
    <property type="protein sequence ID" value="GAH26665.1"/>
    <property type="molecule type" value="Genomic_DNA"/>
</dbReference>
<dbReference type="InterPro" id="IPR003661">
    <property type="entry name" value="HisK_dim/P_dom"/>
</dbReference>
<evidence type="ECO:0000313" key="16">
    <source>
        <dbReference type="EMBL" id="GAH26665.1"/>
    </source>
</evidence>
<dbReference type="InterPro" id="IPR003594">
    <property type="entry name" value="HATPase_dom"/>
</dbReference>
<dbReference type="Gene3D" id="3.30.450.20">
    <property type="entry name" value="PAS domain"/>
    <property type="match status" value="3"/>
</dbReference>
<sequence>GKKVTDFWQFPEDRDGYLKQILNDSYAKNYICPSLTKEGKKIVVQLNSHLMLDKEGNPIGIEGTFIDITEKYNLEQDLRESEEKFRSIAEQSLLGICVIQDDLVKYINQQFADLLGYTIEEVKNWEPGWFSNVIHPDDRDWVIDQAKKKQLGSNDVKNYYQYRLINKSKKIIWLDNFSKTILFRGRSANLVTVVNITERKITEQKLKESERKYRNIYENTPFSVVLINSQGVVVDANPTTEVMFGYKIDEIIGKKFMDLSIIHPEYLSTIFALFKKFVKGEKMHRIDIQIQRKNGTIFWANLQAALMKIRDKTYVQALFTDITKKKEAEFLIDEELKKLKELDHLRKNLISRVSHELKTPLVSISGGCELLLTLYGEKLSRDELELIELIEKGGKRLKHLVDNLIDISRIEYGKFKLQKESNDLSELIRDVSKELMFLLRDRKFDLNLALPESLFLKMDKIRIEQVIMNLLSNAIKNTPPKGDIKIVLKKKKYWAEISISDTGIGLTQEEMDLIFTRFGKIERYGEGYEYIDIQGTGLGLYISKEIVDLHEGEIRAESEGRNKGSTFIVKLPIS</sequence>
<evidence type="ECO:0000256" key="3">
    <source>
        <dbReference type="ARBA" id="ARBA00012438"/>
    </source>
</evidence>
<dbReference type="GO" id="GO:0016020">
    <property type="term" value="C:membrane"/>
    <property type="evidence" value="ECO:0007669"/>
    <property type="project" value="UniProtKB-SubCell"/>
</dbReference>
<keyword evidence="8" id="KW-0418">Kinase</keyword>
<organism evidence="16">
    <name type="scientific">marine sediment metagenome</name>
    <dbReference type="NCBI Taxonomy" id="412755"/>
    <lineage>
        <taxon>unclassified sequences</taxon>
        <taxon>metagenomes</taxon>
        <taxon>ecological metagenomes</taxon>
    </lineage>
</organism>
<evidence type="ECO:0000259" key="14">
    <source>
        <dbReference type="PROSITE" id="PS50112"/>
    </source>
</evidence>
<dbReference type="SMART" id="SM00387">
    <property type="entry name" value="HATPase_c"/>
    <property type="match status" value="1"/>
</dbReference>
<dbReference type="GO" id="GO:0030295">
    <property type="term" value="F:protein kinase activator activity"/>
    <property type="evidence" value="ECO:0007669"/>
    <property type="project" value="TreeGrafter"/>
</dbReference>
<keyword evidence="10" id="KW-1133">Transmembrane helix</keyword>
<dbReference type="InterPro" id="IPR004358">
    <property type="entry name" value="Sig_transdc_His_kin-like_C"/>
</dbReference>
<dbReference type="FunFam" id="3.30.565.10:FF:000006">
    <property type="entry name" value="Sensor histidine kinase WalK"/>
    <property type="match status" value="1"/>
</dbReference>
<evidence type="ECO:0000256" key="2">
    <source>
        <dbReference type="ARBA" id="ARBA00004141"/>
    </source>
</evidence>
<dbReference type="GO" id="GO:0000156">
    <property type="term" value="F:phosphorelay response regulator activity"/>
    <property type="evidence" value="ECO:0007669"/>
    <property type="project" value="TreeGrafter"/>
</dbReference>
<reference evidence="16" key="1">
    <citation type="journal article" date="2014" name="Front. Microbiol.">
        <title>High frequency of phylogenetically diverse reductive dehalogenase-homologous genes in deep subseafloor sedimentary metagenomes.</title>
        <authorList>
            <person name="Kawai M."/>
            <person name="Futagami T."/>
            <person name="Toyoda A."/>
            <person name="Takaki Y."/>
            <person name="Nishi S."/>
            <person name="Hori S."/>
            <person name="Arai W."/>
            <person name="Tsubouchi T."/>
            <person name="Morono Y."/>
            <person name="Uchiyama I."/>
            <person name="Ito T."/>
            <person name="Fujiyama A."/>
            <person name="Inagaki F."/>
            <person name="Takami H."/>
        </authorList>
    </citation>
    <scope>NUCLEOTIDE SEQUENCE</scope>
    <source>
        <strain evidence="16">Expedition CK06-06</strain>
    </source>
</reference>
<proteinExistence type="predicted"/>
<dbReference type="InterPro" id="IPR005467">
    <property type="entry name" value="His_kinase_dom"/>
</dbReference>
<dbReference type="Gene3D" id="1.10.287.130">
    <property type="match status" value="1"/>
</dbReference>
<dbReference type="PANTHER" id="PTHR42878">
    <property type="entry name" value="TWO-COMPONENT HISTIDINE KINASE"/>
    <property type="match status" value="1"/>
</dbReference>
<dbReference type="GO" id="GO:0007234">
    <property type="term" value="P:osmosensory signaling via phosphorelay pathway"/>
    <property type="evidence" value="ECO:0007669"/>
    <property type="project" value="TreeGrafter"/>
</dbReference>
<comment type="catalytic activity">
    <reaction evidence="1">
        <text>ATP + protein L-histidine = ADP + protein N-phospho-L-histidine.</text>
        <dbReference type="EC" id="2.7.13.3"/>
    </reaction>
</comment>
<keyword evidence="6" id="KW-0812">Transmembrane</keyword>
<comment type="caution">
    <text evidence="16">The sequence shown here is derived from an EMBL/GenBank/DDBJ whole genome shotgun (WGS) entry which is preliminary data.</text>
</comment>
<dbReference type="PRINTS" id="PR00344">
    <property type="entry name" value="BCTRLSENSOR"/>
</dbReference>
<keyword evidence="11" id="KW-0902">Two-component regulatory system</keyword>
<feature type="domain" description="PAS" evidence="14">
    <location>
        <begin position="209"/>
        <end position="281"/>
    </location>
</feature>
<dbReference type="InterPro" id="IPR035965">
    <property type="entry name" value="PAS-like_dom_sf"/>
</dbReference>
<evidence type="ECO:0000259" key="13">
    <source>
        <dbReference type="PROSITE" id="PS50109"/>
    </source>
</evidence>
<feature type="domain" description="PAS" evidence="14">
    <location>
        <begin position="104"/>
        <end position="140"/>
    </location>
</feature>
<dbReference type="SMART" id="SM00091">
    <property type="entry name" value="PAS"/>
    <property type="match status" value="2"/>
</dbReference>
<gene>
    <name evidence="16" type="ORF">S03H2_00425</name>
</gene>
<evidence type="ECO:0000256" key="4">
    <source>
        <dbReference type="ARBA" id="ARBA00022553"/>
    </source>
</evidence>
<dbReference type="PROSITE" id="PS50113">
    <property type="entry name" value="PAC"/>
    <property type="match status" value="2"/>
</dbReference>
<evidence type="ECO:0000256" key="10">
    <source>
        <dbReference type="ARBA" id="ARBA00022989"/>
    </source>
</evidence>
<evidence type="ECO:0000256" key="7">
    <source>
        <dbReference type="ARBA" id="ARBA00022741"/>
    </source>
</evidence>
<dbReference type="InterPro" id="IPR036890">
    <property type="entry name" value="HATPase_C_sf"/>
</dbReference>
<dbReference type="PROSITE" id="PS50112">
    <property type="entry name" value="PAS"/>
    <property type="match status" value="2"/>
</dbReference>
<keyword evidence="4" id="KW-0597">Phosphoprotein</keyword>
<evidence type="ECO:0000256" key="11">
    <source>
        <dbReference type="ARBA" id="ARBA00023012"/>
    </source>
</evidence>
<name>X1F266_9ZZZZ</name>
<dbReference type="Pfam" id="PF13426">
    <property type="entry name" value="PAS_9"/>
    <property type="match status" value="2"/>
</dbReference>
<dbReference type="CDD" id="cd00130">
    <property type="entry name" value="PAS"/>
    <property type="match status" value="2"/>
</dbReference>
<dbReference type="SUPFAM" id="SSF55785">
    <property type="entry name" value="PYP-like sensor domain (PAS domain)"/>
    <property type="match status" value="3"/>
</dbReference>
<evidence type="ECO:0000256" key="1">
    <source>
        <dbReference type="ARBA" id="ARBA00000085"/>
    </source>
</evidence>
<dbReference type="Pfam" id="PF00512">
    <property type="entry name" value="HisKA"/>
    <property type="match status" value="1"/>
</dbReference>
<keyword evidence="7" id="KW-0547">Nucleotide-binding</keyword>
<dbReference type="NCBIfam" id="TIGR00229">
    <property type="entry name" value="sensory_box"/>
    <property type="match status" value="2"/>
</dbReference>
<dbReference type="SMART" id="SM00086">
    <property type="entry name" value="PAC"/>
    <property type="match status" value="3"/>
</dbReference>
<evidence type="ECO:0000256" key="8">
    <source>
        <dbReference type="ARBA" id="ARBA00022777"/>
    </source>
</evidence>
<dbReference type="CDD" id="cd00082">
    <property type="entry name" value="HisKA"/>
    <property type="match status" value="1"/>
</dbReference>
<keyword evidence="9" id="KW-0067">ATP-binding</keyword>
<feature type="domain" description="PAC" evidence="15">
    <location>
        <begin position="28"/>
        <end position="80"/>
    </location>
</feature>
<feature type="non-terminal residue" evidence="16">
    <location>
        <position position="1"/>
    </location>
</feature>